<keyword evidence="2" id="KW-1185">Reference proteome</keyword>
<sequence length="299" mass="33505">MVEIKLKSRILEYDKEKISLWLSLNRIILAVRSKKKKKKRMRFVLVHGVCHGAWTWYKVKPLLEAAGHSVTAVDLAASGISTVKVQEIQSLKDYAKPLLDLLSSFEGREKVTIVAHSMGGISAALAADIFPNKIAAIVFLTATMPDTKNPPTYPFQKLVPSRSTPVELSDTTFRSYATHDPPPLHTILFGPKFMAKKLYQLSPVEDLELAKLLVRENPALAIDNLAGTRAFSEKGYGSVTRVYIICGEDALIREEHQRLMINNYPPKEVIEIKDADHMPMFSKPKEVCACLLEIAEKYT</sequence>
<dbReference type="InterPro" id="IPR029058">
    <property type="entry name" value="AB_hydrolase_fold"/>
</dbReference>
<gene>
    <name evidence="3" type="primary">LOC108849349</name>
</gene>
<dbReference type="KEGG" id="rsz:108849349"/>
<name>A0A6J0N133_RAPSA</name>
<dbReference type="GO" id="GO:0080032">
    <property type="term" value="F:methyl jasmonate esterase activity"/>
    <property type="evidence" value="ECO:0007669"/>
    <property type="project" value="TreeGrafter"/>
</dbReference>
<evidence type="ECO:0000259" key="1">
    <source>
        <dbReference type="Pfam" id="PF12697"/>
    </source>
</evidence>
<dbReference type="GO" id="GO:0080031">
    <property type="term" value="F:methyl salicylate esterase activity"/>
    <property type="evidence" value="ECO:0007669"/>
    <property type="project" value="TreeGrafter"/>
</dbReference>
<dbReference type="PANTHER" id="PTHR10992:SF1039">
    <property type="entry name" value="AB HYDROLASE-1 DOMAIN-CONTAINING PROTEIN"/>
    <property type="match status" value="1"/>
</dbReference>
<dbReference type="GO" id="GO:0009694">
    <property type="term" value="P:jasmonic acid metabolic process"/>
    <property type="evidence" value="ECO:0007669"/>
    <property type="project" value="TreeGrafter"/>
</dbReference>
<feature type="domain" description="AB hydrolase-1" evidence="1">
    <location>
        <begin position="43"/>
        <end position="288"/>
    </location>
</feature>
<evidence type="ECO:0000313" key="3">
    <source>
        <dbReference type="RefSeq" id="XP_018478397.2"/>
    </source>
</evidence>
<dbReference type="PANTHER" id="PTHR10992">
    <property type="entry name" value="METHYLESTERASE FAMILY MEMBER"/>
    <property type="match status" value="1"/>
</dbReference>
<dbReference type="AlphaFoldDB" id="A0A6J0N133"/>
<proteinExistence type="predicted"/>
<dbReference type="GO" id="GO:0080030">
    <property type="term" value="F:methyl indole-3-acetate esterase activity"/>
    <property type="evidence" value="ECO:0007669"/>
    <property type="project" value="TreeGrafter"/>
</dbReference>
<accession>A0A6J0N133</accession>
<dbReference type="SUPFAM" id="SSF53474">
    <property type="entry name" value="alpha/beta-Hydrolases"/>
    <property type="match status" value="1"/>
</dbReference>
<evidence type="ECO:0000313" key="2">
    <source>
        <dbReference type="Proteomes" id="UP000504610"/>
    </source>
</evidence>
<dbReference type="Pfam" id="PF12697">
    <property type="entry name" value="Abhydrolase_6"/>
    <property type="match status" value="1"/>
</dbReference>
<dbReference type="GO" id="GO:0009696">
    <property type="term" value="P:salicylic acid metabolic process"/>
    <property type="evidence" value="ECO:0007669"/>
    <property type="project" value="TreeGrafter"/>
</dbReference>
<dbReference type="Proteomes" id="UP000504610">
    <property type="component" value="Chromosome 4"/>
</dbReference>
<dbReference type="Gene3D" id="3.40.50.1820">
    <property type="entry name" value="alpha/beta hydrolase"/>
    <property type="match status" value="1"/>
</dbReference>
<dbReference type="InterPro" id="IPR045889">
    <property type="entry name" value="MES/HNL"/>
</dbReference>
<reference evidence="3" key="2">
    <citation type="submission" date="2025-08" db="UniProtKB">
        <authorList>
            <consortium name="RefSeq"/>
        </authorList>
    </citation>
    <scope>IDENTIFICATION</scope>
    <source>
        <tissue evidence="3">Leaf</tissue>
    </source>
</reference>
<protein>
    <submittedName>
        <fullName evidence="3">Methylesterase 19</fullName>
    </submittedName>
</protein>
<dbReference type="GeneID" id="108849349"/>
<dbReference type="OrthoDB" id="408373at2759"/>
<dbReference type="InterPro" id="IPR000073">
    <property type="entry name" value="AB_hydrolase_1"/>
</dbReference>
<dbReference type="RefSeq" id="XP_018478397.2">
    <property type="nucleotide sequence ID" value="XM_018622895.2"/>
</dbReference>
<reference evidence="2" key="1">
    <citation type="journal article" date="2019" name="Database">
        <title>The radish genome database (RadishGD): an integrated information resource for radish genomics.</title>
        <authorList>
            <person name="Yu H.J."/>
            <person name="Baek S."/>
            <person name="Lee Y.J."/>
            <person name="Cho A."/>
            <person name="Mun J.H."/>
        </authorList>
    </citation>
    <scope>NUCLEOTIDE SEQUENCE [LARGE SCALE GENOMIC DNA]</scope>
    <source>
        <strain evidence="2">cv. WK10039</strain>
    </source>
</reference>
<organism evidence="2 3">
    <name type="scientific">Raphanus sativus</name>
    <name type="common">Radish</name>
    <name type="synonym">Raphanus raphanistrum var. sativus</name>
    <dbReference type="NCBI Taxonomy" id="3726"/>
    <lineage>
        <taxon>Eukaryota</taxon>
        <taxon>Viridiplantae</taxon>
        <taxon>Streptophyta</taxon>
        <taxon>Embryophyta</taxon>
        <taxon>Tracheophyta</taxon>
        <taxon>Spermatophyta</taxon>
        <taxon>Magnoliopsida</taxon>
        <taxon>eudicotyledons</taxon>
        <taxon>Gunneridae</taxon>
        <taxon>Pentapetalae</taxon>
        <taxon>rosids</taxon>
        <taxon>malvids</taxon>
        <taxon>Brassicales</taxon>
        <taxon>Brassicaceae</taxon>
        <taxon>Brassiceae</taxon>
        <taxon>Raphanus</taxon>
    </lineage>
</organism>
<dbReference type="FunFam" id="3.40.50.1820:FF:000051">
    <property type="entry name" value="(S)-hydroxynitrile lyase"/>
    <property type="match status" value="1"/>
</dbReference>